<dbReference type="InterPro" id="IPR044624">
    <property type="entry name" value="Mbb1-like"/>
</dbReference>
<dbReference type="GO" id="GO:0003729">
    <property type="term" value="F:mRNA binding"/>
    <property type="evidence" value="ECO:0007669"/>
    <property type="project" value="InterPro"/>
</dbReference>
<dbReference type="Pfam" id="PF13181">
    <property type="entry name" value="TPR_8"/>
    <property type="match status" value="1"/>
</dbReference>
<accession>A0A6A1VLU1</accession>
<feature type="region of interest" description="Disordered" evidence="2">
    <location>
        <begin position="558"/>
        <end position="587"/>
    </location>
</feature>
<evidence type="ECO:0000313" key="4">
    <source>
        <dbReference type="Proteomes" id="UP000516437"/>
    </source>
</evidence>
<evidence type="ECO:0000256" key="1">
    <source>
        <dbReference type="PROSITE-ProRule" id="PRU00339"/>
    </source>
</evidence>
<dbReference type="OrthoDB" id="541719at2759"/>
<dbReference type="FunFam" id="1.25.40.10:FF:001624">
    <property type="entry name" value="PsbB mRNA maturation factor Mbb1"/>
    <property type="match status" value="1"/>
</dbReference>
<feature type="compositionally biased region" description="Basic residues" evidence="2">
    <location>
        <begin position="616"/>
        <end position="627"/>
    </location>
</feature>
<dbReference type="FunFam" id="1.25.40.10:FF:001264">
    <property type="entry name" value="High chlorophyll fluorescent 107"/>
    <property type="match status" value="1"/>
</dbReference>
<feature type="region of interest" description="Disordered" evidence="2">
    <location>
        <begin position="616"/>
        <end position="644"/>
    </location>
</feature>
<sequence>MPVFSPSSSNPAFTLFTSSQNPHVLSKFSFKIPITPLHSYPTVTSCSSKDSDVVPVPEQPTQVNKESTTKDVVPEKVLVVRRPVMEFAGEESGDCERDEGDDEALLRSVAINAGLTEFAKKMPMFEPERVESSGSQLEKPLVVNLDLALYRAKVLARSFQYKEAEEILQKCIYYWPEDGRPYVALGKILSKQSKIAEARAVYEKGCQATQGENPYIWQCWAVLENKMGNIRRARELFDAATVANKRHVAAWHGWAVLELKQGNIKKARHLLAQGLKFCGGNEYIYQTLAMLEAKANRYEQARYLFRQATKCNPKSCASWLAWAQLEIQQDNNFAARQLFEKAVQASPKNRFAWHVWGVFEANMGDMDKGRKLLQIGHALNPRDPVLLQSLALLEYKQSSANFGRVLFRRASELDPRHQPVWVAWGWMEWKEGNIAKARELYQRALSIDSTSESAARCLQAWGVLEQRIGNLSAARRLFRSSLNINSQSYITWMTWAALEEDQGNSVRAEEIRNLYFQQRTEVVDDASWVMGFLDIIDPAIDSIKRLLKLDRESFNKEKNPLENIPESNGSSVDEDSDGKDKERSGTGIDLDAFIREKLSLDPTKLDFRLEPSKAFLAKRTRPPARRPWRPENRIAPVSAHSSVQ</sequence>
<dbReference type="AlphaFoldDB" id="A0A6A1VLU1"/>
<comment type="caution">
    <text evidence="3">The sequence shown here is derived from an EMBL/GenBank/DDBJ whole genome shotgun (WGS) entry which is preliminary data.</text>
</comment>
<dbReference type="Gene3D" id="1.25.40.10">
    <property type="entry name" value="Tetratricopeptide repeat domain"/>
    <property type="match status" value="2"/>
</dbReference>
<name>A0A6A1VLU1_9ROSI</name>
<dbReference type="PROSITE" id="PS50005">
    <property type="entry name" value="TPR"/>
    <property type="match status" value="1"/>
</dbReference>
<proteinExistence type="predicted"/>
<dbReference type="InterPro" id="IPR019734">
    <property type="entry name" value="TPR_rpt"/>
</dbReference>
<protein>
    <submittedName>
        <fullName evidence="3">PsbB mRNA maturation factor Mbb1, chloroplastic</fullName>
    </submittedName>
</protein>
<gene>
    <name evidence="3" type="ORF">CJ030_MR5G017105</name>
</gene>
<reference evidence="3 4" key="1">
    <citation type="journal article" date="2019" name="Plant Biotechnol. J.">
        <title>The red bayberry genome and genetic basis of sex determination.</title>
        <authorList>
            <person name="Jia H.M."/>
            <person name="Jia H.J."/>
            <person name="Cai Q.L."/>
            <person name="Wang Y."/>
            <person name="Zhao H.B."/>
            <person name="Yang W.F."/>
            <person name="Wang G.Y."/>
            <person name="Li Y.H."/>
            <person name="Zhan D.L."/>
            <person name="Shen Y.T."/>
            <person name="Niu Q.F."/>
            <person name="Chang L."/>
            <person name="Qiu J."/>
            <person name="Zhao L."/>
            <person name="Xie H.B."/>
            <person name="Fu W.Y."/>
            <person name="Jin J."/>
            <person name="Li X.W."/>
            <person name="Jiao Y."/>
            <person name="Zhou C.C."/>
            <person name="Tu T."/>
            <person name="Chai C.Y."/>
            <person name="Gao J.L."/>
            <person name="Fan L.J."/>
            <person name="van de Weg E."/>
            <person name="Wang J.Y."/>
            <person name="Gao Z.S."/>
        </authorList>
    </citation>
    <scope>NUCLEOTIDE SEQUENCE [LARGE SCALE GENOMIC DNA]</scope>
    <source>
        <tissue evidence="3">Leaves</tissue>
    </source>
</reference>
<dbReference type="Proteomes" id="UP000516437">
    <property type="component" value="Chromosome 5"/>
</dbReference>
<dbReference type="GO" id="GO:0003727">
    <property type="term" value="F:single-stranded RNA binding"/>
    <property type="evidence" value="ECO:0007669"/>
    <property type="project" value="TreeGrafter"/>
</dbReference>
<dbReference type="InterPro" id="IPR003107">
    <property type="entry name" value="HAT"/>
</dbReference>
<dbReference type="GO" id="GO:0009507">
    <property type="term" value="C:chloroplast"/>
    <property type="evidence" value="ECO:0007669"/>
    <property type="project" value="TreeGrafter"/>
</dbReference>
<feature type="repeat" description="TPR" evidence="1">
    <location>
        <begin position="282"/>
        <end position="315"/>
    </location>
</feature>
<dbReference type="SMART" id="SM00386">
    <property type="entry name" value="HAT"/>
    <property type="match status" value="9"/>
</dbReference>
<dbReference type="GO" id="GO:0006417">
    <property type="term" value="P:regulation of translation"/>
    <property type="evidence" value="ECO:0007669"/>
    <property type="project" value="TreeGrafter"/>
</dbReference>
<dbReference type="InterPro" id="IPR011990">
    <property type="entry name" value="TPR-like_helical_dom_sf"/>
</dbReference>
<evidence type="ECO:0000256" key="2">
    <source>
        <dbReference type="SAM" id="MobiDB-lite"/>
    </source>
</evidence>
<dbReference type="SMART" id="SM00028">
    <property type="entry name" value="TPR"/>
    <property type="match status" value="10"/>
</dbReference>
<feature type="region of interest" description="Disordered" evidence="2">
    <location>
        <begin position="48"/>
        <end position="69"/>
    </location>
</feature>
<keyword evidence="1" id="KW-0802">TPR repeat</keyword>
<dbReference type="PANTHER" id="PTHR44917:SF1">
    <property type="entry name" value="PROTEIN HIGH CHLOROPHYLL FLUORESCENT 107"/>
    <property type="match status" value="1"/>
</dbReference>
<dbReference type="Pfam" id="PF13432">
    <property type="entry name" value="TPR_16"/>
    <property type="match status" value="2"/>
</dbReference>
<organism evidence="3 4">
    <name type="scientific">Morella rubra</name>
    <name type="common">Chinese bayberry</name>
    <dbReference type="NCBI Taxonomy" id="262757"/>
    <lineage>
        <taxon>Eukaryota</taxon>
        <taxon>Viridiplantae</taxon>
        <taxon>Streptophyta</taxon>
        <taxon>Embryophyta</taxon>
        <taxon>Tracheophyta</taxon>
        <taxon>Spermatophyta</taxon>
        <taxon>Magnoliopsida</taxon>
        <taxon>eudicotyledons</taxon>
        <taxon>Gunneridae</taxon>
        <taxon>Pentapetalae</taxon>
        <taxon>rosids</taxon>
        <taxon>fabids</taxon>
        <taxon>Fagales</taxon>
        <taxon>Myricaceae</taxon>
        <taxon>Morella</taxon>
    </lineage>
</organism>
<dbReference type="EMBL" id="RXIC02000023">
    <property type="protein sequence ID" value="KAB1213842.1"/>
    <property type="molecule type" value="Genomic_DNA"/>
</dbReference>
<dbReference type="PANTHER" id="PTHR44917">
    <property type="entry name" value="PROTEIN HIGH CHLOROPHYLL FLUORESCENT 107"/>
    <property type="match status" value="1"/>
</dbReference>
<keyword evidence="4" id="KW-1185">Reference proteome</keyword>
<evidence type="ECO:0000313" key="3">
    <source>
        <dbReference type="EMBL" id="KAB1213842.1"/>
    </source>
</evidence>
<dbReference type="GO" id="GO:0006397">
    <property type="term" value="P:mRNA processing"/>
    <property type="evidence" value="ECO:0007669"/>
    <property type="project" value="InterPro"/>
</dbReference>
<dbReference type="SUPFAM" id="SSF48452">
    <property type="entry name" value="TPR-like"/>
    <property type="match status" value="2"/>
</dbReference>